<protein>
    <recommendedName>
        <fullName evidence="15">Sulfite reductase [NADPH] hemoprotein beta-component</fullName>
        <shortName evidence="15">SiR-HP</shortName>
        <shortName evidence="15">SiRHP</shortName>
        <ecNumber evidence="15">1.8.1.2</ecNumber>
    </recommendedName>
</protein>
<comment type="subunit">
    <text evidence="14 15">Alpha(8)-beta(8). The alpha component is a flavoprotein, the beta component is a hemoprotein.</text>
</comment>
<comment type="function">
    <text evidence="13 15">Component of the sulfite reductase complex that catalyzes the 6-electron reduction of sulfite to sulfide. This is one of several activities required for the biosynthesis of L-cysteine from sulfate.</text>
</comment>
<dbReference type="GO" id="GO:0046872">
    <property type="term" value="F:metal ion binding"/>
    <property type="evidence" value="ECO:0007669"/>
    <property type="project" value="UniProtKB-KW"/>
</dbReference>
<dbReference type="GO" id="GO:0070814">
    <property type="term" value="P:hydrogen sulfide biosynthetic process"/>
    <property type="evidence" value="ECO:0007669"/>
    <property type="project" value="UniProtKB-UniRule"/>
</dbReference>
<dbReference type="KEGG" id="fau:Fraau_2921"/>
<comment type="cofactor">
    <cofactor evidence="15">
        <name>siroheme</name>
        <dbReference type="ChEBI" id="CHEBI:60052"/>
    </cofactor>
    <text evidence="15">Binds 1 siroheme per subunit.</text>
</comment>
<dbReference type="GO" id="GO:0019344">
    <property type="term" value="P:cysteine biosynthetic process"/>
    <property type="evidence" value="ECO:0007669"/>
    <property type="project" value="UniProtKB-KW"/>
</dbReference>
<dbReference type="GO" id="GO:0020037">
    <property type="term" value="F:heme binding"/>
    <property type="evidence" value="ECO:0007669"/>
    <property type="project" value="InterPro"/>
</dbReference>
<dbReference type="GO" id="GO:0051539">
    <property type="term" value="F:4 iron, 4 sulfur cluster binding"/>
    <property type="evidence" value="ECO:0007669"/>
    <property type="project" value="UniProtKB-KW"/>
</dbReference>
<evidence type="ECO:0000256" key="15">
    <source>
        <dbReference type="HAMAP-Rule" id="MF_01540"/>
    </source>
</evidence>
<dbReference type="GO" id="GO:0004783">
    <property type="term" value="F:sulfite reductase (NADPH) activity"/>
    <property type="evidence" value="ECO:0007669"/>
    <property type="project" value="UniProtKB-UniRule"/>
</dbReference>
<dbReference type="Pfam" id="PF03460">
    <property type="entry name" value="NIR_SIR_ferr"/>
    <property type="match status" value="2"/>
</dbReference>
<dbReference type="AlphaFoldDB" id="H8L1Z6"/>
<feature type="domain" description="Nitrite/Sulfite reductase ferredoxin-like" evidence="17">
    <location>
        <begin position="345"/>
        <end position="409"/>
    </location>
</feature>
<dbReference type="InterPro" id="IPR045854">
    <property type="entry name" value="NO2/SO3_Rdtase_4Fe4S_sf"/>
</dbReference>
<keyword evidence="6 15" id="KW-0479">Metal-binding</keyword>
<dbReference type="UniPathway" id="UPA00140">
    <property type="reaction ID" value="UER00207"/>
</dbReference>
<keyword evidence="3 15" id="KW-0004">4Fe-4S</keyword>
<evidence type="ECO:0000259" key="17">
    <source>
        <dbReference type="Pfam" id="PF03460"/>
    </source>
</evidence>
<dbReference type="FunFam" id="3.30.413.10:FF:000003">
    <property type="entry name" value="Sulfite reductase [NADPH] hemoprotein beta-component"/>
    <property type="match status" value="1"/>
</dbReference>
<keyword evidence="11 15" id="KW-0198">Cysteine biosynthesis</keyword>
<dbReference type="FunFam" id="3.30.413.10:FF:000004">
    <property type="entry name" value="Sulfite reductase [NADPH] hemoprotein beta-component"/>
    <property type="match status" value="1"/>
</dbReference>
<evidence type="ECO:0000256" key="4">
    <source>
        <dbReference type="ARBA" id="ARBA00022605"/>
    </source>
</evidence>
<sequence length="568" mass="63829">MSVITSKPTESVEEIKARSHFLRGTLVEGLADETTGSISEDDNKILKFHGSYQQDDRDLREPRRQQKLEPAWQFMIRARIAGGVVSPQQWLAFDEIATTWANHSLRITTRQTFQLHGVIKRHLKKTMAAINQALISTVAACGDVNRNVVSSANPVESSAHRLALEWASRLSEHLKPKTRAYHEIWLDGEPVVGGEPEQEPLYGPTYLPRKFKIGIAIPPTNDVDVFAQDLGLIAIIEEGRLQGFNVAVGGGMGTTHGDASTYPRLASIIGFVRPDQLLRLAEAVIEVQRDFGNRQVRKHARLKYTIDHRGLEWFVHEVEQRLGAALTASRPWHFEHNGDRFGWLQGDDGRWHLTLRTEAGRIADTEARPWLTGLREIARIHQGDFRMTCNQNLIIANVPADQRASIDRLVEQFGLTGYARQSGLRRNSVACVALPTCALAMAESERYLPLLLPRLEALLDKHGLTDAPIVFRLSGCPNGCSRPYLGEIALVGRGPGRYDLRLGADFQGLRLNRLFRENIAEPDILAELDVLLARYARERHEAEYFGDFLLRQELLPEAVHVLNVVEYA</sequence>
<keyword evidence="7 15" id="KW-0521">NADP</keyword>
<dbReference type="EMBL" id="CP003350">
    <property type="protein sequence ID" value="AFC87251.1"/>
    <property type="molecule type" value="Genomic_DNA"/>
</dbReference>
<dbReference type="PANTHER" id="PTHR11493">
    <property type="entry name" value="SULFITE REDUCTASE [NADPH] SUBUNIT BETA-RELATED"/>
    <property type="match status" value="1"/>
</dbReference>
<dbReference type="PRINTS" id="PR00397">
    <property type="entry name" value="SIROHAEM"/>
</dbReference>
<evidence type="ECO:0000313" key="19">
    <source>
        <dbReference type="Proteomes" id="UP000005234"/>
    </source>
</evidence>
<evidence type="ECO:0000256" key="7">
    <source>
        <dbReference type="ARBA" id="ARBA00022857"/>
    </source>
</evidence>
<dbReference type="InterPro" id="IPR011786">
    <property type="entry name" value="CysI"/>
</dbReference>
<dbReference type="EC" id="1.8.1.2" evidence="15"/>
<comment type="cofactor">
    <cofactor evidence="15">
        <name>[4Fe-4S] cluster</name>
        <dbReference type="ChEBI" id="CHEBI:49883"/>
    </cofactor>
    <text evidence="15">Binds 1 [4Fe-4S] cluster per subunit.</text>
</comment>
<keyword evidence="9 15" id="KW-0408">Iron</keyword>
<evidence type="ECO:0000256" key="8">
    <source>
        <dbReference type="ARBA" id="ARBA00023002"/>
    </source>
</evidence>
<comment type="catalytic activity">
    <reaction evidence="12 15">
        <text>hydrogen sulfide + 3 NADP(+) + 3 H2O = sulfite + 3 NADPH + 4 H(+)</text>
        <dbReference type="Rhea" id="RHEA:13801"/>
        <dbReference type="ChEBI" id="CHEBI:15377"/>
        <dbReference type="ChEBI" id="CHEBI:15378"/>
        <dbReference type="ChEBI" id="CHEBI:17359"/>
        <dbReference type="ChEBI" id="CHEBI:29919"/>
        <dbReference type="ChEBI" id="CHEBI:57783"/>
        <dbReference type="ChEBI" id="CHEBI:58349"/>
        <dbReference type="EC" id="1.8.1.2"/>
    </reaction>
</comment>
<dbReference type="NCBIfam" id="TIGR02041">
    <property type="entry name" value="CysI"/>
    <property type="match status" value="1"/>
</dbReference>
<evidence type="ECO:0000256" key="12">
    <source>
        <dbReference type="ARBA" id="ARBA00052219"/>
    </source>
</evidence>
<organism evidence="18 19">
    <name type="scientific">Frateuria aurantia (strain ATCC 33424 / DSM 6220 / KCTC 2777 / LMG 1558 / NBRC 3245 / NCIMB 13370)</name>
    <name type="common">Acetobacter aurantius</name>
    <dbReference type="NCBI Taxonomy" id="767434"/>
    <lineage>
        <taxon>Bacteria</taxon>
        <taxon>Pseudomonadati</taxon>
        <taxon>Pseudomonadota</taxon>
        <taxon>Gammaproteobacteria</taxon>
        <taxon>Lysobacterales</taxon>
        <taxon>Rhodanobacteraceae</taxon>
        <taxon>Frateuria</taxon>
    </lineage>
</organism>
<dbReference type="InterPro" id="IPR005117">
    <property type="entry name" value="NiRdtase/SiRdtase_haem-b_fer"/>
</dbReference>
<keyword evidence="19" id="KW-1185">Reference proteome</keyword>
<evidence type="ECO:0000256" key="14">
    <source>
        <dbReference type="ARBA" id="ARBA00062253"/>
    </source>
</evidence>
<feature type="domain" description="Nitrite/Sulfite reductase ferredoxin-like" evidence="17">
    <location>
        <begin position="74"/>
        <end position="132"/>
    </location>
</feature>
<keyword evidence="10 15" id="KW-0411">Iron-sulfur</keyword>
<proteinExistence type="inferred from homology"/>
<keyword evidence="5 15" id="KW-0349">Heme</keyword>
<dbReference type="Gene3D" id="3.30.413.10">
    <property type="entry name" value="Sulfite Reductase Hemoprotein, domain 1"/>
    <property type="match status" value="2"/>
</dbReference>
<evidence type="ECO:0000259" key="16">
    <source>
        <dbReference type="Pfam" id="PF01077"/>
    </source>
</evidence>
<feature type="binding site" description="axial binding residue" evidence="15">
    <location>
        <position position="480"/>
    </location>
    <ligand>
        <name>siroheme</name>
        <dbReference type="ChEBI" id="CHEBI:60052"/>
    </ligand>
    <ligandPart>
        <name>Fe</name>
        <dbReference type="ChEBI" id="CHEBI:18248"/>
    </ligandPart>
</feature>
<evidence type="ECO:0000256" key="6">
    <source>
        <dbReference type="ARBA" id="ARBA00022723"/>
    </source>
</evidence>
<feature type="binding site" evidence="15">
    <location>
        <position position="476"/>
    </location>
    <ligand>
        <name>[4Fe-4S] cluster</name>
        <dbReference type="ChEBI" id="CHEBI:49883"/>
    </ligand>
</feature>
<dbReference type="GO" id="GO:0050311">
    <property type="term" value="F:sulfite reductase (ferredoxin) activity"/>
    <property type="evidence" value="ECO:0007669"/>
    <property type="project" value="TreeGrafter"/>
</dbReference>
<dbReference type="PANTHER" id="PTHR11493:SF47">
    <property type="entry name" value="SULFITE REDUCTASE [NADPH] SUBUNIT BETA"/>
    <property type="match status" value="1"/>
</dbReference>
<comment type="similarity">
    <text evidence="2 15">Belongs to the nitrite and sulfite reductase 4Fe-4S domain family.</text>
</comment>
<dbReference type="SUPFAM" id="SSF55124">
    <property type="entry name" value="Nitrite/Sulfite reductase N-terminal domain-like"/>
    <property type="match status" value="2"/>
</dbReference>
<dbReference type="InterPro" id="IPR045169">
    <property type="entry name" value="NO2/SO3_Rdtase_4Fe4S_prot"/>
</dbReference>
<dbReference type="SUPFAM" id="SSF56014">
    <property type="entry name" value="Nitrite and sulphite reductase 4Fe-4S domain-like"/>
    <property type="match status" value="2"/>
</dbReference>
<dbReference type="NCBIfam" id="NF010029">
    <property type="entry name" value="PRK13504.1"/>
    <property type="match status" value="1"/>
</dbReference>
<dbReference type="GO" id="GO:0009337">
    <property type="term" value="C:sulfite reductase complex (NADPH)"/>
    <property type="evidence" value="ECO:0007669"/>
    <property type="project" value="InterPro"/>
</dbReference>
<dbReference type="PROSITE" id="PS00365">
    <property type="entry name" value="NIR_SIR"/>
    <property type="match status" value="1"/>
</dbReference>
<dbReference type="Pfam" id="PF01077">
    <property type="entry name" value="NIR_SIR"/>
    <property type="match status" value="1"/>
</dbReference>
<dbReference type="RefSeq" id="WP_014404254.1">
    <property type="nucleotide sequence ID" value="NC_017033.1"/>
</dbReference>
<dbReference type="InterPro" id="IPR036136">
    <property type="entry name" value="Nit/Sulf_reduc_fer-like_dom_sf"/>
</dbReference>
<feature type="binding site" evidence="15">
    <location>
        <position position="480"/>
    </location>
    <ligand>
        <name>[4Fe-4S] cluster</name>
        <dbReference type="ChEBI" id="CHEBI:49883"/>
    </ligand>
</feature>
<dbReference type="Proteomes" id="UP000005234">
    <property type="component" value="Chromosome"/>
</dbReference>
<evidence type="ECO:0000256" key="10">
    <source>
        <dbReference type="ARBA" id="ARBA00023014"/>
    </source>
</evidence>
<evidence type="ECO:0000313" key="18">
    <source>
        <dbReference type="EMBL" id="AFC87251.1"/>
    </source>
</evidence>
<evidence type="ECO:0000256" key="11">
    <source>
        <dbReference type="ARBA" id="ARBA00023192"/>
    </source>
</evidence>
<reference evidence="18" key="1">
    <citation type="submission" date="2012-02" db="EMBL/GenBank/DDBJ databases">
        <title>The complete genome of Frateuria aurantia DSM 6220.</title>
        <authorList>
            <consortium name="US DOE Joint Genome Institute (JGI-PGF)"/>
            <person name="Lucas S."/>
            <person name="Copeland A."/>
            <person name="Lapidus A."/>
            <person name="Glavina del Rio T."/>
            <person name="Dalin E."/>
            <person name="Tice H."/>
            <person name="Bruce D."/>
            <person name="Goodwin L."/>
            <person name="Pitluck S."/>
            <person name="Peters L."/>
            <person name="Ovchinnikova G."/>
            <person name="Teshima H."/>
            <person name="Kyrpides N."/>
            <person name="Mavromatis K."/>
            <person name="Ivanova N."/>
            <person name="Brettin T."/>
            <person name="Detter J.C."/>
            <person name="Han C."/>
            <person name="Larimer F."/>
            <person name="Land M."/>
            <person name="Hauser L."/>
            <person name="Markowitz V."/>
            <person name="Cheng J.-F."/>
            <person name="Hugenholtz P."/>
            <person name="Woyke T."/>
            <person name="Wu D."/>
            <person name="Brambilla E."/>
            <person name="Klenk H.-P."/>
            <person name="Eisen J.A."/>
        </authorList>
    </citation>
    <scope>NUCLEOTIDE SEQUENCE</scope>
    <source>
        <strain evidence="18">DSM 6220</strain>
    </source>
</reference>
<dbReference type="STRING" id="767434.Fraau_2921"/>
<evidence type="ECO:0000256" key="13">
    <source>
        <dbReference type="ARBA" id="ARBA00057160"/>
    </source>
</evidence>
<feature type="binding site" evidence="15">
    <location>
        <position position="431"/>
    </location>
    <ligand>
        <name>[4Fe-4S] cluster</name>
        <dbReference type="ChEBI" id="CHEBI:49883"/>
    </ligand>
</feature>
<dbReference type="GO" id="GO:0000103">
    <property type="term" value="P:sulfate assimilation"/>
    <property type="evidence" value="ECO:0007669"/>
    <property type="project" value="UniProtKB-UniRule"/>
</dbReference>
<evidence type="ECO:0000256" key="3">
    <source>
        <dbReference type="ARBA" id="ARBA00022485"/>
    </source>
</evidence>
<dbReference type="HOGENOM" id="CLU_001975_3_2_6"/>
<feature type="binding site" evidence="15">
    <location>
        <position position="437"/>
    </location>
    <ligand>
        <name>[4Fe-4S] cluster</name>
        <dbReference type="ChEBI" id="CHEBI:49883"/>
    </ligand>
</feature>
<accession>H8L1Z6</accession>
<dbReference type="eggNOG" id="COG0155">
    <property type="taxonomic scope" value="Bacteria"/>
</dbReference>
<keyword evidence="4 15" id="KW-0028">Amino-acid biosynthesis</keyword>
<feature type="domain" description="Nitrite/sulphite reductase 4Fe-4S" evidence="16">
    <location>
        <begin position="167"/>
        <end position="324"/>
    </location>
</feature>
<dbReference type="GO" id="GO:0050661">
    <property type="term" value="F:NADP binding"/>
    <property type="evidence" value="ECO:0007669"/>
    <property type="project" value="InterPro"/>
</dbReference>
<dbReference type="HAMAP" id="MF_01540">
    <property type="entry name" value="CysI"/>
    <property type="match status" value="1"/>
</dbReference>
<comment type="pathway">
    <text evidence="1 15">Sulfur metabolism; hydrogen sulfide biosynthesis; hydrogen sulfide from sulfite (NADPH route): step 1/1.</text>
</comment>
<name>H8L1Z6_FRAAD</name>
<evidence type="ECO:0000256" key="5">
    <source>
        <dbReference type="ARBA" id="ARBA00022617"/>
    </source>
</evidence>
<dbReference type="InterPro" id="IPR006067">
    <property type="entry name" value="NO2/SO3_Rdtase_4Fe4S_dom"/>
</dbReference>
<evidence type="ECO:0000256" key="9">
    <source>
        <dbReference type="ARBA" id="ARBA00023004"/>
    </source>
</evidence>
<gene>
    <name evidence="15" type="primary">cysI</name>
    <name evidence="18" type="ordered locus">Fraau_2921</name>
</gene>
<dbReference type="OrthoDB" id="3189055at2"/>
<evidence type="ECO:0000256" key="2">
    <source>
        <dbReference type="ARBA" id="ARBA00010429"/>
    </source>
</evidence>
<keyword evidence="8 15" id="KW-0560">Oxidoreductase</keyword>
<dbReference type="InterPro" id="IPR006066">
    <property type="entry name" value="NO2/SO3_Rdtase_FeS/sirohaem_BS"/>
</dbReference>
<evidence type="ECO:0000256" key="1">
    <source>
        <dbReference type="ARBA" id="ARBA00004774"/>
    </source>
</evidence>